<proteinExistence type="predicted"/>
<comment type="caution">
    <text evidence="1">The sequence shown here is derived from an EMBL/GenBank/DDBJ whole genome shotgun (WGS) entry which is preliminary data.</text>
</comment>
<evidence type="ECO:0000313" key="1">
    <source>
        <dbReference type="EMBL" id="GEK73284.1"/>
    </source>
</evidence>
<gene>
    <name evidence="1" type="ORF">HHA04nite_18280</name>
</gene>
<organism evidence="1 2">
    <name type="scientific">Halomonas halophila</name>
    <dbReference type="NCBI Taxonomy" id="29573"/>
    <lineage>
        <taxon>Bacteria</taxon>
        <taxon>Pseudomonadati</taxon>
        <taxon>Pseudomonadota</taxon>
        <taxon>Gammaproteobacteria</taxon>
        <taxon>Oceanospirillales</taxon>
        <taxon>Halomonadaceae</taxon>
        <taxon>Halomonas</taxon>
    </lineage>
</organism>
<evidence type="ECO:0000313" key="2">
    <source>
        <dbReference type="Proteomes" id="UP000321121"/>
    </source>
</evidence>
<dbReference type="EMBL" id="BJUS01000019">
    <property type="protein sequence ID" value="GEK73284.1"/>
    <property type="molecule type" value="Genomic_DNA"/>
</dbReference>
<protein>
    <submittedName>
        <fullName evidence="1">Uncharacterized protein</fullName>
    </submittedName>
</protein>
<keyword evidence="2" id="KW-1185">Reference proteome</keyword>
<dbReference type="RefSeq" id="WP_186810075.1">
    <property type="nucleotide sequence ID" value="NZ_BJUS01000019.1"/>
</dbReference>
<sequence>MNVTNPGVYATNLAMMKGHLTVARELYQEGEQTAAQPHFGHPIHELYEPMAPAFEERGVDDVEPALEALIADTREGGEWGSHDEAYEAAFDAIDGALETVDADLRGDVAFQSRIQLALLSQAMHEYQEAIGDDGEFVNVLEYQDSFGFVQIAREQLEQHADLYDDETRDELMAAYDATLKAWPSVVAPASPVMTPGELSASLFKLEATLGQY</sequence>
<dbReference type="Proteomes" id="UP000321121">
    <property type="component" value="Unassembled WGS sequence"/>
</dbReference>
<name>A0ABQ0U424_9GAMM</name>
<accession>A0ABQ0U424</accession>
<reference evidence="1 2" key="1">
    <citation type="submission" date="2019-07" db="EMBL/GenBank/DDBJ databases">
        <title>Whole genome shotgun sequence of Halomonas halophila NBRC 102604.</title>
        <authorList>
            <person name="Hosoyama A."/>
            <person name="Uohara A."/>
            <person name="Ohji S."/>
            <person name="Ichikawa N."/>
        </authorList>
    </citation>
    <scope>NUCLEOTIDE SEQUENCE [LARGE SCALE GENOMIC DNA]</scope>
    <source>
        <strain evidence="1 2">NBRC 102604</strain>
    </source>
</reference>